<proteinExistence type="predicted"/>
<dbReference type="Proteomes" id="UP000765509">
    <property type="component" value="Unassembled WGS sequence"/>
</dbReference>
<dbReference type="OrthoDB" id="2519218at2759"/>
<protein>
    <submittedName>
        <fullName evidence="2">Uncharacterized protein</fullName>
    </submittedName>
</protein>
<evidence type="ECO:0000256" key="1">
    <source>
        <dbReference type="SAM" id="MobiDB-lite"/>
    </source>
</evidence>
<accession>A0A9Q3DQ78</accession>
<evidence type="ECO:0000313" key="3">
    <source>
        <dbReference type="Proteomes" id="UP000765509"/>
    </source>
</evidence>
<gene>
    <name evidence="2" type="ORF">O181_044830</name>
</gene>
<feature type="compositionally biased region" description="Polar residues" evidence="1">
    <location>
        <begin position="73"/>
        <end position="101"/>
    </location>
</feature>
<comment type="caution">
    <text evidence="2">The sequence shown here is derived from an EMBL/GenBank/DDBJ whole genome shotgun (WGS) entry which is preliminary data.</text>
</comment>
<reference evidence="2" key="1">
    <citation type="submission" date="2021-03" db="EMBL/GenBank/DDBJ databases">
        <title>Draft genome sequence of rust myrtle Austropuccinia psidii MF-1, a brazilian biotype.</title>
        <authorList>
            <person name="Quecine M.C."/>
            <person name="Pachon D.M.R."/>
            <person name="Bonatelli M.L."/>
            <person name="Correr F.H."/>
            <person name="Franceschini L.M."/>
            <person name="Leite T.F."/>
            <person name="Margarido G.R.A."/>
            <person name="Almeida C.A."/>
            <person name="Ferrarezi J.A."/>
            <person name="Labate C.A."/>
        </authorList>
    </citation>
    <scope>NUCLEOTIDE SEQUENCE</scope>
    <source>
        <strain evidence="2">MF-1</strain>
    </source>
</reference>
<sequence length="138" mass="16278">MEKRIFIRQGSNFLYPNFQRVPPEGTKSPKDLVRELYKEKKAIPKKIIEKEKPLSGAEDQKIAELENKEKESSIAQVENQGNWETPTESSPTEILETPTTLRQKKKDWLSKKARIKNILKVKNPYYQEPSKRIRLKRR</sequence>
<name>A0A9Q3DQ78_9BASI</name>
<dbReference type="EMBL" id="AVOT02018317">
    <property type="protein sequence ID" value="MBW0505115.1"/>
    <property type="molecule type" value="Genomic_DNA"/>
</dbReference>
<dbReference type="AlphaFoldDB" id="A0A9Q3DQ78"/>
<feature type="region of interest" description="Disordered" evidence="1">
    <location>
        <begin position="52"/>
        <end position="107"/>
    </location>
</feature>
<feature type="compositionally biased region" description="Basic and acidic residues" evidence="1">
    <location>
        <begin position="52"/>
        <end position="72"/>
    </location>
</feature>
<keyword evidence="3" id="KW-1185">Reference proteome</keyword>
<evidence type="ECO:0000313" key="2">
    <source>
        <dbReference type="EMBL" id="MBW0505115.1"/>
    </source>
</evidence>
<organism evidence="2 3">
    <name type="scientific">Austropuccinia psidii MF-1</name>
    <dbReference type="NCBI Taxonomy" id="1389203"/>
    <lineage>
        <taxon>Eukaryota</taxon>
        <taxon>Fungi</taxon>
        <taxon>Dikarya</taxon>
        <taxon>Basidiomycota</taxon>
        <taxon>Pucciniomycotina</taxon>
        <taxon>Pucciniomycetes</taxon>
        <taxon>Pucciniales</taxon>
        <taxon>Sphaerophragmiaceae</taxon>
        <taxon>Austropuccinia</taxon>
    </lineage>
</organism>